<comment type="subcellular location">
    <subcellularLocation>
        <location evidence="1">Membrane</location>
        <topology evidence="1">Multi-pass membrane protein</topology>
    </subcellularLocation>
</comment>
<evidence type="ECO:0000256" key="9">
    <source>
        <dbReference type="SAM" id="Phobius"/>
    </source>
</evidence>
<evidence type="ECO:0000256" key="1">
    <source>
        <dbReference type="ARBA" id="ARBA00004141"/>
    </source>
</evidence>
<evidence type="ECO:0000256" key="3">
    <source>
        <dbReference type="ARBA" id="ARBA00022692"/>
    </source>
</evidence>
<accession>A0A927N5A7</accession>
<proteinExistence type="predicted"/>
<keyword evidence="4" id="KW-0125">Carotenoid biosynthesis</keyword>
<evidence type="ECO:0000256" key="8">
    <source>
        <dbReference type="SAM" id="MobiDB-lite"/>
    </source>
</evidence>
<keyword evidence="7" id="KW-0413">Isomerase</keyword>
<dbReference type="GO" id="GO:0016117">
    <property type="term" value="P:carotenoid biosynthetic process"/>
    <property type="evidence" value="ECO:0007669"/>
    <property type="project" value="UniProtKB-KW"/>
</dbReference>
<evidence type="ECO:0000256" key="4">
    <source>
        <dbReference type="ARBA" id="ARBA00022746"/>
    </source>
</evidence>
<feature type="transmembrane region" description="Helical" evidence="9">
    <location>
        <begin position="71"/>
        <end position="94"/>
    </location>
</feature>
<dbReference type="EMBL" id="JADBEM010000001">
    <property type="protein sequence ID" value="MBE1612950.1"/>
    <property type="molecule type" value="Genomic_DNA"/>
</dbReference>
<keyword evidence="12" id="KW-1185">Reference proteome</keyword>
<sequence length="123" mass="13822">MPEYTLAAVVSVVVVVALELLLLRTGLFRRPAYWITVVIVLGFQIPVDGWLTKLSAPIVLYADEHASGIRFPWDIPVEDFAFGFSLMTLTLLLWDRRASRERAAAANGRRPRASADQEPARER</sequence>
<dbReference type="GO" id="GO:0045436">
    <property type="term" value="F:lycopene beta cyclase activity"/>
    <property type="evidence" value="ECO:0007669"/>
    <property type="project" value="UniProtKB-ARBA"/>
</dbReference>
<keyword evidence="6 9" id="KW-0472">Membrane</keyword>
<feature type="transmembrane region" description="Helical" evidence="9">
    <location>
        <begin position="6"/>
        <end position="23"/>
    </location>
</feature>
<dbReference type="InterPro" id="IPR017825">
    <property type="entry name" value="Lycopene_cyclase_dom"/>
</dbReference>
<evidence type="ECO:0000256" key="2">
    <source>
        <dbReference type="ARBA" id="ARBA00004829"/>
    </source>
</evidence>
<comment type="pathway">
    <text evidence="2">Carotenoid biosynthesis.</text>
</comment>
<organism evidence="11 12">
    <name type="scientific">Actinopolymorpha pittospori</name>
    <dbReference type="NCBI Taxonomy" id="648752"/>
    <lineage>
        <taxon>Bacteria</taxon>
        <taxon>Bacillati</taxon>
        <taxon>Actinomycetota</taxon>
        <taxon>Actinomycetes</taxon>
        <taxon>Propionibacteriales</taxon>
        <taxon>Actinopolymorphaceae</taxon>
        <taxon>Actinopolymorpha</taxon>
    </lineage>
</organism>
<evidence type="ECO:0000259" key="10">
    <source>
        <dbReference type="Pfam" id="PF18916"/>
    </source>
</evidence>
<dbReference type="GO" id="GO:0016872">
    <property type="term" value="F:intramolecular lyase activity"/>
    <property type="evidence" value="ECO:0007669"/>
    <property type="project" value="InterPro"/>
</dbReference>
<keyword evidence="3 9" id="KW-0812">Transmembrane</keyword>
<name>A0A927N5A7_9ACTN</name>
<dbReference type="GO" id="GO:0016020">
    <property type="term" value="C:membrane"/>
    <property type="evidence" value="ECO:0007669"/>
    <property type="project" value="UniProtKB-SubCell"/>
</dbReference>
<feature type="domain" description="Lycopene cyclase" evidence="10">
    <location>
        <begin position="8"/>
        <end position="93"/>
    </location>
</feature>
<feature type="transmembrane region" description="Helical" evidence="9">
    <location>
        <begin position="32"/>
        <end position="51"/>
    </location>
</feature>
<evidence type="ECO:0000313" key="12">
    <source>
        <dbReference type="Proteomes" id="UP000638648"/>
    </source>
</evidence>
<dbReference type="AlphaFoldDB" id="A0A927N5A7"/>
<feature type="region of interest" description="Disordered" evidence="8">
    <location>
        <begin position="103"/>
        <end position="123"/>
    </location>
</feature>
<evidence type="ECO:0000256" key="6">
    <source>
        <dbReference type="ARBA" id="ARBA00023136"/>
    </source>
</evidence>
<gene>
    <name evidence="11" type="ORF">HEB94_009798</name>
</gene>
<comment type="caution">
    <text evidence="11">The sequence shown here is derived from an EMBL/GenBank/DDBJ whole genome shotgun (WGS) entry which is preliminary data.</text>
</comment>
<evidence type="ECO:0000256" key="5">
    <source>
        <dbReference type="ARBA" id="ARBA00022989"/>
    </source>
</evidence>
<keyword evidence="5 9" id="KW-1133">Transmembrane helix</keyword>
<reference evidence="11" key="1">
    <citation type="submission" date="2020-10" db="EMBL/GenBank/DDBJ databases">
        <title>Sequencing the genomes of 1000 actinobacteria strains.</title>
        <authorList>
            <person name="Klenk H.-P."/>
        </authorList>
    </citation>
    <scope>NUCLEOTIDE SEQUENCE</scope>
    <source>
        <strain evidence="11">DSM 45354</strain>
    </source>
</reference>
<dbReference type="RefSeq" id="WP_192755907.1">
    <property type="nucleotide sequence ID" value="NZ_BAABJL010000239.1"/>
</dbReference>
<protein>
    <submittedName>
        <fullName evidence="11">Lycopene cyclase domain-containing protein</fullName>
    </submittedName>
</protein>
<evidence type="ECO:0000256" key="7">
    <source>
        <dbReference type="ARBA" id="ARBA00023235"/>
    </source>
</evidence>
<dbReference type="Proteomes" id="UP000638648">
    <property type="component" value="Unassembled WGS sequence"/>
</dbReference>
<dbReference type="NCBIfam" id="TIGR03462">
    <property type="entry name" value="CarR_dom_SF"/>
    <property type="match status" value="1"/>
</dbReference>
<evidence type="ECO:0000313" key="11">
    <source>
        <dbReference type="EMBL" id="MBE1612950.1"/>
    </source>
</evidence>
<dbReference type="Pfam" id="PF18916">
    <property type="entry name" value="Lycopene_cyc"/>
    <property type="match status" value="1"/>
</dbReference>
<feature type="compositionally biased region" description="Basic and acidic residues" evidence="8">
    <location>
        <begin position="113"/>
        <end position="123"/>
    </location>
</feature>